<dbReference type="AlphaFoldDB" id="A0A9D5K8C6"/>
<feature type="non-terminal residue" evidence="1">
    <location>
        <position position="67"/>
    </location>
</feature>
<proteinExistence type="predicted"/>
<organism evidence="1 2">
    <name type="scientific">candidate division WOR-3 bacterium</name>
    <dbReference type="NCBI Taxonomy" id="2052148"/>
    <lineage>
        <taxon>Bacteria</taxon>
        <taxon>Bacteria division WOR-3</taxon>
    </lineage>
</organism>
<reference evidence="1" key="1">
    <citation type="submission" date="2019-11" db="EMBL/GenBank/DDBJ databases">
        <title>Microbial mats filling the niche in hypersaline microbial mats.</title>
        <authorList>
            <person name="Wong H.L."/>
            <person name="Macleod F.I."/>
            <person name="White R.A. III"/>
            <person name="Burns B.P."/>
        </authorList>
    </citation>
    <scope>NUCLEOTIDE SEQUENCE</scope>
    <source>
        <strain evidence="1">Bin_327</strain>
    </source>
</reference>
<protein>
    <submittedName>
        <fullName evidence="1">Uncharacterized protein</fullName>
    </submittedName>
</protein>
<comment type="caution">
    <text evidence="1">The sequence shown here is derived from an EMBL/GenBank/DDBJ whole genome shotgun (WGS) entry which is preliminary data.</text>
</comment>
<dbReference type="EMBL" id="WJKJ01000099">
    <property type="protein sequence ID" value="MBD3364178.1"/>
    <property type="molecule type" value="Genomic_DNA"/>
</dbReference>
<sequence length="67" mass="7656">MNFKMHYSGKKGALCIDVLNTLEASDVNEIIPLIEAELKDKPHRYLLFDMSETPSNSISKEARQAFR</sequence>
<name>A0A9D5K8C6_UNCW3</name>
<dbReference type="Proteomes" id="UP000630660">
    <property type="component" value="Unassembled WGS sequence"/>
</dbReference>
<evidence type="ECO:0000313" key="1">
    <source>
        <dbReference type="EMBL" id="MBD3364178.1"/>
    </source>
</evidence>
<accession>A0A9D5K8C6</accession>
<gene>
    <name evidence="1" type="ORF">GF359_03080</name>
</gene>
<evidence type="ECO:0000313" key="2">
    <source>
        <dbReference type="Proteomes" id="UP000630660"/>
    </source>
</evidence>